<keyword evidence="1" id="KW-0812">Transmembrane</keyword>
<dbReference type="EMBL" id="FNWL01000001">
    <property type="protein sequence ID" value="SEH12414.1"/>
    <property type="molecule type" value="Genomic_DNA"/>
</dbReference>
<evidence type="ECO:0000313" key="2">
    <source>
        <dbReference type="EMBL" id="SEH12414.1"/>
    </source>
</evidence>
<keyword evidence="3" id="KW-1185">Reference proteome</keyword>
<feature type="transmembrane region" description="Helical" evidence="1">
    <location>
        <begin position="65"/>
        <end position="85"/>
    </location>
</feature>
<dbReference type="OrthoDB" id="206100at2157"/>
<keyword evidence="1" id="KW-0472">Membrane</keyword>
<organism evidence="2 3">
    <name type="scientific">Natronorubrum sediminis</name>
    <dbReference type="NCBI Taxonomy" id="640943"/>
    <lineage>
        <taxon>Archaea</taxon>
        <taxon>Methanobacteriati</taxon>
        <taxon>Methanobacteriota</taxon>
        <taxon>Stenosarchaea group</taxon>
        <taxon>Halobacteria</taxon>
        <taxon>Halobacteriales</taxon>
        <taxon>Natrialbaceae</taxon>
        <taxon>Natronorubrum</taxon>
    </lineage>
</organism>
<dbReference type="AlphaFoldDB" id="A0A1H6FRL9"/>
<feature type="transmembrane region" description="Helical" evidence="1">
    <location>
        <begin position="100"/>
        <end position="125"/>
    </location>
</feature>
<evidence type="ECO:0000256" key="1">
    <source>
        <dbReference type="SAM" id="Phobius"/>
    </source>
</evidence>
<dbReference type="RefSeq" id="WP_175459671.1">
    <property type="nucleotide sequence ID" value="NZ_FNWL01000001.1"/>
</dbReference>
<reference evidence="3" key="1">
    <citation type="submission" date="2016-10" db="EMBL/GenBank/DDBJ databases">
        <authorList>
            <person name="Varghese N."/>
            <person name="Submissions S."/>
        </authorList>
    </citation>
    <scope>NUCLEOTIDE SEQUENCE [LARGE SCALE GENOMIC DNA]</scope>
    <source>
        <strain evidence="3">CGMCC 1.8981</strain>
    </source>
</reference>
<feature type="transmembrane region" description="Helical" evidence="1">
    <location>
        <begin position="40"/>
        <end position="58"/>
    </location>
</feature>
<proteinExistence type="predicted"/>
<protein>
    <submittedName>
        <fullName evidence="2">Uncharacterized protein</fullName>
    </submittedName>
</protein>
<accession>A0A1H6FRL9</accession>
<gene>
    <name evidence="2" type="ORF">SAMN04487967_0797</name>
</gene>
<dbReference type="Proteomes" id="UP000199112">
    <property type="component" value="Unassembled WGS sequence"/>
</dbReference>
<evidence type="ECO:0000313" key="3">
    <source>
        <dbReference type="Proteomes" id="UP000199112"/>
    </source>
</evidence>
<name>A0A1H6FRL9_9EURY</name>
<sequence>MHDVISTITRSDQLLLAASFTCLAAAGTTGSVVETMTPTLAATAVAIAGVYGVASYATRVSRRTLATLALGFWVAFLSLTSFHVVGLETVGTAVPGDPAVYVYLLGALTWGTLLTACAATTFLGFREYGATTSADTPEEQVLESESYDTR</sequence>
<keyword evidence="1" id="KW-1133">Transmembrane helix</keyword>